<gene>
    <name evidence="3" type="ORF">GPM918_LOCUS8825</name>
    <name evidence="4" type="ORF">OVA965_LOCUS22027</name>
    <name evidence="5" type="ORF">SRO942_LOCUS8826</name>
    <name evidence="6" type="ORF">TMI583_LOCUS22740</name>
</gene>
<dbReference type="Proteomes" id="UP000681722">
    <property type="component" value="Unassembled WGS sequence"/>
</dbReference>
<evidence type="ECO:0000259" key="2">
    <source>
        <dbReference type="PROSITE" id="PS50309"/>
    </source>
</evidence>
<evidence type="ECO:0000313" key="7">
    <source>
        <dbReference type="Proteomes" id="UP000663829"/>
    </source>
</evidence>
<dbReference type="InterPro" id="IPR003533">
    <property type="entry name" value="Doublecortin_dom"/>
</dbReference>
<protein>
    <recommendedName>
        <fullName evidence="2">Doublecortin domain-containing protein</fullName>
    </recommendedName>
</protein>
<dbReference type="EMBL" id="CAJOBC010001584">
    <property type="protein sequence ID" value="CAF3686612.1"/>
    <property type="molecule type" value="Genomic_DNA"/>
</dbReference>
<dbReference type="EMBL" id="CAJNOQ010001584">
    <property type="protein sequence ID" value="CAF0904697.1"/>
    <property type="molecule type" value="Genomic_DNA"/>
</dbReference>
<dbReference type="GO" id="GO:0005815">
    <property type="term" value="C:microtubule organizing center"/>
    <property type="evidence" value="ECO:0007669"/>
    <property type="project" value="TreeGrafter"/>
</dbReference>
<name>A0A813ZWU3_9BILA</name>
<sequence>MTDVLSSHWQQQSHNRTTNPTSTTRSNYRRTLPHDYSQKLNVSRKITVFRNGDRYFAGKQFSITPQRYSSLGQLLQDLSSTVDLPYGVRRLFTPKSGSEVTDVQILKDGASYVCASFEPFQKLDYNTQMVPKGTFNIEQG</sequence>
<evidence type="ECO:0000313" key="3">
    <source>
        <dbReference type="EMBL" id="CAF0904697.1"/>
    </source>
</evidence>
<evidence type="ECO:0000313" key="4">
    <source>
        <dbReference type="EMBL" id="CAF1159695.1"/>
    </source>
</evidence>
<feature type="domain" description="Doublecortin" evidence="2">
    <location>
        <begin position="44"/>
        <end position="126"/>
    </location>
</feature>
<dbReference type="EMBL" id="CAJNOK010012261">
    <property type="protein sequence ID" value="CAF1159695.1"/>
    <property type="molecule type" value="Genomic_DNA"/>
</dbReference>
<accession>A0A813ZWU3</accession>
<dbReference type="OrthoDB" id="1738954at2759"/>
<evidence type="ECO:0000256" key="1">
    <source>
        <dbReference type="SAM" id="MobiDB-lite"/>
    </source>
</evidence>
<dbReference type="PANTHER" id="PTHR23004">
    <property type="entry name" value="DOUBLECORTIN DOMAIN CONTAINING 2"/>
    <property type="match status" value="1"/>
</dbReference>
<dbReference type="PROSITE" id="PS50309">
    <property type="entry name" value="DC"/>
    <property type="match status" value="1"/>
</dbReference>
<dbReference type="AlphaFoldDB" id="A0A813ZWU3"/>
<feature type="compositionally biased region" description="Polar residues" evidence="1">
    <location>
        <begin position="1"/>
        <end position="12"/>
    </location>
</feature>
<dbReference type="InterPro" id="IPR036572">
    <property type="entry name" value="Doublecortin_dom_sf"/>
</dbReference>
<dbReference type="PANTHER" id="PTHR23004:SF11">
    <property type="entry name" value="PROTEIN RPI-1"/>
    <property type="match status" value="1"/>
</dbReference>
<dbReference type="Pfam" id="PF03607">
    <property type="entry name" value="DCX"/>
    <property type="match status" value="1"/>
</dbReference>
<dbReference type="Proteomes" id="UP000677228">
    <property type="component" value="Unassembled WGS sequence"/>
</dbReference>
<dbReference type="Proteomes" id="UP000663829">
    <property type="component" value="Unassembled WGS sequence"/>
</dbReference>
<proteinExistence type="predicted"/>
<dbReference type="SUPFAM" id="SSF89837">
    <property type="entry name" value="Doublecortin (DC)"/>
    <property type="match status" value="1"/>
</dbReference>
<organism evidence="3 7">
    <name type="scientific">Didymodactylos carnosus</name>
    <dbReference type="NCBI Taxonomy" id="1234261"/>
    <lineage>
        <taxon>Eukaryota</taxon>
        <taxon>Metazoa</taxon>
        <taxon>Spiralia</taxon>
        <taxon>Gnathifera</taxon>
        <taxon>Rotifera</taxon>
        <taxon>Eurotatoria</taxon>
        <taxon>Bdelloidea</taxon>
        <taxon>Philodinida</taxon>
        <taxon>Philodinidae</taxon>
        <taxon>Didymodactylos</taxon>
    </lineage>
</organism>
<reference evidence="3" key="1">
    <citation type="submission" date="2021-02" db="EMBL/GenBank/DDBJ databases">
        <authorList>
            <person name="Nowell W R."/>
        </authorList>
    </citation>
    <scope>NUCLEOTIDE SEQUENCE</scope>
</reference>
<dbReference type="Proteomes" id="UP000682733">
    <property type="component" value="Unassembled WGS sequence"/>
</dbReference>
<dbReference type="GO" id="GO:0035556">
    <property type="term" value="P:intracellular signal transduction"/>
    <property type="evidence" value="ECO:0007669"/>
    <property type="project" value="InterPro"/>
</dbReference>
<evidence type="ECO:0000313" key="5">
    <source>
        <dbReference type="EMBL" id="CAF3686612.1"/>
    </source>
</evidence>
<dbReference type="SMART" id="SM00537">
    <property type="entry name" value="DCX"/>
    <property type="match status" value="1"/>
</dbReference>
<feature type="region of interest" description="Disordered" evidence="1">
    <location>
        <begin position="1"/>
        <end position="29"/>
    </location>
</feature>
<dbReference type="GO" id="GO:0005874">
    <property type="term" value="C:microtubule"/>
    <property type="evidence" value="ECO:0007669"/>
    <property type="project" value="TreeGrafter"/>
</dbReference>
<dbReference type="Gene3D" id="3.10.20.230">
    <property type="entry name" value="Doublecortin domain"/>
    <property type="match status" value="1"/>
</dbReference>
<comment type="caution">
    <text evidence="3">The sequence shown here is derived from an EMBL/GenBank/DDBJ whole genome shotgun (WGS) entry which is preliminary data.</text>
</comment>
<dbReference type="EMBL" id="CAJOBA010033783">
    <property type="protein sequence ID" value="CAF3971337.1"/>
    <property type="molecule type" value="Genomic_DNA"/>
</dbReference>
<keyword evidence="7" id="KW-1185">Reference proteome</keyword>
<evidence type="ECO:0000313" key="6">
    <source>
        <dbReference type="EMBL" id="CAF3971337.1"/>
    </source>
</evidence>
<feature type="compositionally biased region" description="Low complexity" evidence="1">
    <location>
        <begin position="13"/>
        <end position="29"/>
    </location>
</feature>